<name>A0AAN6SA32_9PEZI</name>
<evidence type="ECO:0000313" key="2">
    <source>
        <dbReference type="EMBL" id="KAK3946040.1"/>
    </source>
</evidence>
<feature type="region of interest" description="Disordered" evidence="1">
    <location>
        <begin position="143"/>
        <end position="172"/>
    </location>
</feature>
<gene>
    <name evidence="2" type="ORF">QBC46DRAFT_370670</name>
</gene>
<dbReference type="Proteomes" id="UP001303473">
    <property type="component" value="Unassembled WGS sequence"/>
</dbReference>
<comment type="caution">
    <text evidence="2">The sequence shown here is derived from an EMBL/GenBank/DDBJ whole genome shotgun (WGS) entry which is preliminary data.</text>
</comment>
<evidence type="ECO:0000313" key="3">
    <source>
        <dbReference type="Proteomes" id="UP001303473"/>
    </source>
</evidence>
<feature type="compositionally biased region" description="Basic and acidic residues" evidence="1">
    <location>
        <begin position="44"/>
        <end position="55"/>
    </location>
</feature>
<dbReference type="Pfam" id="PF11312">
    <property type="entry name" value="Methyltransf_34"/>
    <property type="match status" value="1"/>
</dbReference>
<dbReference type="EMBL" id="MU853753">
    <property type="protein sequence ID" value="KAK3946040.1"/>
    <property type="molecule type" value="Genomic_DNA"/>
</dbReference>
<feature type="region of interest" description="Disordered" evidence="1">
    <location>
        <begin position="1"/>
        <end position="55"/>
    </location>
</feature>
<keyword evidence="3" id="KW-1185">Reference proteome</keyword>
<protein>
    <recommendedName>
        <fullName evidence="4">25S rRNA (Uridine(2843)-N(3))-methyltransferase</fullName>
    </recommendedName>
</protein>
<accession>A0AAN6SA32</accession>
<evidence type="ECO:0008006" key="4">
    <source>
        <dbReference type="Google" id="ProtNLM"/>
    </source>
</evidence>
<proteinExistence type="predicted"/>
<feature type="compositionally biased region" description="Polar residues" evidence="1">
    <location>
        <begin position="143"/>
        <end position="166"/>
    </location>
</feature>
<dbReference type="InterPro" id="IPR021463">
    <property type="entry name" value="Methyltransf_34"/>
</dbReference>
<dbReference type="AlphaFoldDB" id="A0AAN6SA32"/>
<sequence>MAKKQIVKQGNRRADLDHKPSSKPPLKKAAGRQTSSSKSASAPAKDEAAVKDVRDPAVVREQQQALDVFKSAFNEQTLSSPDFTATLQRVKQALFERDFARAFGSDEYLAVYAARWSPTRALCYASILKDIEEHLYTIYIRQDPSTTSTDPEPVTQSPQETAQVEQRQNHPRKRQEVLRTLCIGGGAAELVAFGSFLQNQDHVKGEVALLDSADWSSVVNSLQSALTTTAPLSQSAQLLPSPFIPPERLSTRFIEQDVLTMATDKLSDAISPSPSFTPTANPSHPRPVLVTLLFTLNELFTAAGIGKTTAFLLNLTSVTPPGSLLLVVDSPGSYSETIVGSSSKKYPMQWLMDRVLLNTQKEPVEGRKWTKLESHDSIWFRLPETGLQYPIQLENMRYQLHLYRADSA</sequence>
<reference evidence="3" key="1">
    <citation type="journal article" date="2023" name="Mol. Phylogenet. Evol.">
        <title>Genome-scale phylogeny and comparative genomics of the fungal order Sordariales.</title>
        <authorList>
            <person name="Hensen N."/>
            <person name="Bonometti L."/>
            <person name="Westerberg I."/>
            <person name="Brannstrom I.O."/>
            <person name="Guillou S."/>
            <person name="Cros-Aarteil S."/>
            <person name="Calhoun S."/>
            <person name="Haridas S."/>
            <person name="Kuo A."/>
            <person name="Mondo S."/>
            <person name="Pangilinan J."/>
            <person name="Riley R."/>
            <person name="LaButti K."/>
            <person name="Andreopoulos B."/>
            <person name="Lipzen A."/>
            <person name="Chen C."/>
            <person name="Yan M."/>
            <person name="Daum C."/>
            <person name="Ng V."/>
            <person name="Clum A."/>
            <person name="Steindorff A."/>
            <person name="Ohm R.A."/>
            <person name="Martin F."/>
            <person name="Silar P."/>
            <person name="Natvig D.O."/>
            <person name="Lalanne C."/>
            <person name="Gautier V."/>
            <person name="Ament-Velasquez S.L."/>
            <person name="Kruys A."/>
            <person name="Hutchinson M.I."/>
            <person name="Powell A.J."/>
            <person name="Barry K."/>
            <person name="Miller A.N."/>
            <person name="Grigoriev I.V."/>
            <person name="Debuchy R."/>
            <person name="Gladieux P."/>
            <person name="Hiltunen Thoren M."/>
            <person name="Johannesson H."/>
        </authorList>
    </citation>
    <scope>NUCLEOTIDE SEQUENCE [LARGE SCALE GENOMIC DNA]</scope>
    <source>
        <strain evidence="3">CBS 340.73</strain>
    </source>
</reference>
<organism evidence="2 3">
    <name type="scientific">Diplogelasinospora grovesii</name>
    <dbReference type="NCBI Taxonomy" id="303347"/>
    <lineage>
        <taxon>Eukaryota</taxon>
        <taxon>Fungi</taxon>
        <taxon>Dikarya</taxon>
        <taxon>Ascomycota</taxon>
        <taxon>Pezizomycotina</taxon>
        <taxon>Sordariomycetes</taxon>
        <taxon>Sordariomycetidae</taxon>
        <taxon>Sordariales</taxon>
        <taxon>Diplogelasinosporaceae</taxon>
        <taxon>Diplogelasinospora</taxon>
    </lineage>
</organism>
<evidence type="ECO:0000256" key="1">
    <source>
        <dbReference type="SAM" id="MobiDB-lite"/>
    </source>
</evidence>